<comment type="caution">
    <text evidence="1">The sequence shown here is derived from an EMBL/GenBank/DDBJ whole genome shotgun (WGS) entry which is preliminary data.</text>
</comment>
<keyword evidence="2" id="KW-1185">Reference proteome</keyword>
<dbReference type="Proteomes" id="UP001150217">
    <property type="component" value="Unassembled WGS sequence"/>
</dbReference>
<reference evidence="1" key="1">
    <citation type="submission" date="2022-08" db="EMBL/GenBank/DDBJ databases">
        <title>A Global Phylogenomic Analysis of the Shiitake Genus Lentinula.</title>
        <authorList>
            <consortium name="DOE Joint Genome Institute"/>
            <person name="Sierra-Patev S."/>
            <person name="Min B."/>
            <person name="Naranjo-Ortiz M."/>
            <person name="Looney B."/>
            <person name="Konkel Z."/>
            <person name="Slot J.C."/>
            <person name="Sakamoto Y."/>
            <person name="Steenwyk J.L."/>
            <person name="Rokas A."/>
            <person name="Carro J."/>
            <person name="Camarero S."/>
            <person name="Ferreira P."/>
            <person name="Molpeceres G."/>
            <person name="Ruiz-Duenas F.J."/>
            <person name="Serrano A."/>
            <person name="Henrissat B."/>
            <person name="Drula E."/>
            <person name="Hughes K.W."/>
            <person name="Mata J.L."/>
            <person name="Ishikawa N.K."/>
            <person name="Vargas-Isla R."/>
            <person name="Ushijima S."/>
            <person name="Smith C.A."/>
            <person name="Ahrendt S."/>
            <person name="Andreopoulos W."/>
            <person name="He G."/>
            <person name="Labutti K."/>
            <person name="Lipzen A."/>
            <person name="Ng V."/>
            <person name="Riley R."/>
            <person name="Sandor L."/>
            <person name="Barry K."/>
            <person name="Martinez A.T."/>
            <person name="Xiao Y."/>
            <person name="Gibbons J.G."/>
            <person name="Terashima K."/>
            <person name="Grigoriev I.V."/>
            <person name="Hibbett D.S."/>
        </authorList>
    </citation>
    <scope>NUCLEOTIDE SEQUENCE</scope>
    <source>
        <strain evidence="1">RHP3577 ss4</strain>
    </source>
</reference>
<evidence type="ECO:0000313" key="1">
    <source>
        <dbReference type="EMBL" id="KAJ4480366.1"/>
    </source>
</evidence>
<gene>
    <name evidence="1" type="ORF">C8R41DRAFT_961681</name>
</gene>
<dbReference type="EMBL" id="JANVFT010000061">
    <property type="protein sequence ID" value="KAJ4480366.1"/>
    <property type="molecule type" value="Genomic_DNA"/>
</dbReference>
<proteinExistence type="predicted"/>
<evidence type="ECO:0008006" key="3">
    <source>
        <dbReference type="Google" id="ProtNLM"/>
    </source>
</evidence>
<evidence type="ECO:0000313" key="2">
    <source>
        <dbReference type="Proteomes" id="UP001150217"/>
    </source>
</evidence>
<sequence>MEFFSQFDCKIVYVSGERNSVADALSRRTDLCSAPISSAEAILGSQHPYAYCADTDDDLDLPILCVVEGADGLDVEPAIIRNAAIQVTTDTFLCFLRSLSLLIVL</sequence>
<organism evidence="1 2">
    <name type="scientific">Lentinula lateritia</name>
    <dbReference type="NCBI Taxonomy" id="40482"/>
    <lineage>
        <taxon>Eukaryota</taxon>
        <taxon>Fungi</taxon>
        <taxon>Dikarya</taxon>
        <taxon>Basidiomycota</taxon>
        <taxon>Agaricomycotina</taxon>
        <taxon>Agaricomycetes</taxon>
        <taxon>Agaricomycetidae</taxon>
        <taxon>Agaricales</taxon>
        <taxon>Marasmiineae</taxon>
        <taxon>Omphalotaceae</taxon>
        <taxon>Lentinula</taxon>
    </lineage>
</organism>
<accession>A0ABQ8V8Q0</accession>
<protein>
    <recommendedName>
        <fullName evidence="3">RNase H type-1 domain-containing protein</fullName>
    </recommendedName>
</protein>
<name>A0ABQ8V8Q0_9AGAR</name>